<keyword evidence="2" id="KW-0812">Transmembrane</keyword>
<dbReference type="Proteomes" id="UP000279336">
    <property type="component" value="Unassembled WGS sequence"/>
</dbReference>
<dbReference type="AlphaFoldDB" id="A0A8B3FLN1"/>
<protein>
    <submittedName>
        <fullName evidence="3">Pilus assembly protein</fullName>
    </submittedName>
</protein>
<keyword evidence="2" id="KW-1133">Transmembrane helix</keyword>
<accession>A0A8B3FLN1</accession>
<evidence type="ECO:0000256" key="1">
    <source>
        <dbReference type="SAM" id="MobiDB-lite"/>
    </source>
</evidence>
<keyword evidence="2" id="KW-0472">Membrane</keyword>
<comment type="caution">
    <text evidence="3">The sequence shown here is derived from an EMBL/GenBank/DDBJ whole genome shotgun (WGS) entry which is preliminary data.</text>
</comment>
<evidence type="ECO:0000313" key="3">
    <source>
        <dbReference type="EMBL" id="RLP12809.1"/>
    </source>
</evidence>
<proteinExistence type="predicted"/>
<feature type="region of interest" description="Disordered" evidence="1">
    <location>
        <begin position="1"/>
        <end position="28"/>
    </location>
</feature>
<dbReference type="EMBL" id="RCIW01000002">
    <property type="protein sequence ID" value="RLP12809.1"/>
    <property type="molecule type" value="Genomic_DNA"/>
</dbReference>
<gene>
    <name evidence="3" type="ORF">D7U36_02175</name>
</gene>
<feature type="transmembrane region" description="Helical" evidence="2">
    <location>
        <begin position="32"/>
        <end position="53"/>
    </location>
</feature>
<evidence type="ECO:0000313" key="4">
    <source>
        <dbReference type="Proteomes" id="UP000279336"/>
    </source>
</evidence>
<dbReference type="OrthoDB" id="3853888at2"/>
<evidence type="ECO:0000256" key="2">
    <source>
        <dbReference type="SAM" id="Phobius"/>
    </source>
</evidence>
<organism evidence="3 4">
    <name type="scientific">Propionibacterium australiense</name>
    <dbReference type="NCBI Taxonomy" id="119981"/>
    <lineage>
        <taxon>Bacteria</taxon>
        <taxon>Bacillati</taxon>
        <taxon>Actinomycetota</taxon>
        <taxon>Actinomycetes</taxon>
        <taxon>Propionibacteriales</taxon>
        <taxon>Propionibacteriaceae</taxon>
        <taxon>Propionibacterium</taxon>
    </lineage>
</organism>
<reference evidence="3 4" key="1">
    <citation type="submission" date="2018-10" db="EMBL/GenBank/DDBJ databases">
        <title>Propionibacterium australiense Genome Sequencing and Assembly.</title>
        <authorList>
            <person name="Bernier A.-M."/>
            <person name="Bernard K."/>
        </authorList>
    </citation>
    <scope>NUCLEOTIDE SEQUENCE [LARGE SCALE GENOMIC DNA]</scope>
    <source>
        <strain evidence="3 4">NML98A078</strain>
    </source>
</reference>
<sequence>MRPDLLTGNARHGSPPGPARALPRPAGDERGMSVSTLFAAVLPAFILAAGLAVDGAARLAAQREAQVAAAAAARAATDSAATGRLQGAAGDAQAIAAAGAVAREYDVVDVHVSIGPDRRVRVNTTAECDTTFLGIVGINRFTVTGEAEAELRRI</sequence>
<name>A0A8B3FLN1_9ACTN</name>